<gene>
    <name evidence="6" type="ORF">GWI71_19155</name>
</gene>
<dbReference type="InterPro" id="IPR039422">
    <property type="entry name" value="MarR/SlyA-like"/>
</dbReference>
<feature type="region of interest" description="Disordered" evidence="4">
    <location>
        <begin position="1"/>
        <end position="34"/>
    </location>
</feature>
<sequence length="188" mass="20008">MSSADPELSRPASPVPLSPQAGAAPGPTPSPAPTLGWLITDVSRLLRRRFDAALERVDTGLTPAEARALNLIRRMPGRRQGVLAELMGVEPMTLVGHLDRLERSGLIRRVVDPCDRRARIIELTAEADVVMQRIDEGLALVRAELTAGLTPAEESQLQQLLLTLKANLCDADQRTGAAGAPAGSNADA</sequence>
<dbReference type="SUPFAM" id="SSF46785">
    <property type="entry name" value="Winged helix' DNA-binding domain"/>
    <property type="match status" value="1"/>
</dbReference>
<evidence type="ECO:0000256" key="4">
    <source>
        <dbReference type="SAM" id="MobiDB-lite"/>
    </source>
</evidence>
<evidence type="ECO:0000313" key="6">
    <source>
        <dbReference type="EMBL" id="NBN65821.1"/>
    </source>
</evidence>
<evidence type="ECO:0000256" key="2">
    <source>
        <dbReference type="ARBA" id="ARBA00023125"/>
    </source>
</evidence>
<protein>
    <submittedName>
        <fullName evidence="6">MarR family transcriptional regulator</fullName>
    </submittedName>
</protein>
<dbReference type="Gene3D" id="1.10.10.10">
    <property type="entry name" value="Winged helix-like DNA-binding domain superfamily/Winged helix DNA-binding domain"/>
    <property type="match status" value="1"/>
</dbReference>
<dbReference type="PANTHER" id="PTHR33164:SF64">
    <property type="entry name" value="TRANSCRIPTIONAL REGULATOR SLYA"/>
    <property type="match status" value="1"/>
</dbReference>
<dbReference type="InterPro" id="IPR023187">
    <property type="entry name" value="Tscrpt_reg_MarR-type_CS"/>
</dbReference>
<dbReference type="RefSeq" id="WP_161677826.1">
    <property type="nucleotide sequence ID" value="NZ_JAABLP010000006.1"/>
</dbReference>
<evidence type="ECO:0000259" key="5">
    <source>
        <dbReference type="PROSITE" id="PS50995"/>
    </source>
</evidence>
<dbReference type="PROSITE" id="PS50995">
    <property type="entry name" value="HTH_MARR_2"/>
    <property type="match status" value="1"/>
</dbReference>
<dbReference type="EMBL" id="JAABLP010000006">
    <property type="protein sequence ID" value="NBN65821.1"/>
    <property type="molecule type" value="Genomic_DNA"/>
</dbReference>
<evidence type="ECO:0000256" key="3">
    <source>
        <dbReference type="ARBA" id="ARBA00023163"/>
    </source>
</evidence>
<dbReference type="PRINTS" id="PR00598">
    <property type="entry name" value="HTHMARR"/>
</dbReference>
<evidence type="ECO:0000256" key="1">
    <source>
        <dbReference type="ARBA" id="ARBA00023015"/>
    </source>
</evidence>
<comment type="caution">
    <text evidence="6">The sequence shown here is derived from an EMBL/GenBank/DDBJ whole genome shotgun (WGS) entry which is preliminary data.</text>
</comment>
<proteinExistence type="predicted"/>
<keyword evidence="2" id="KW-0238">DNA-binding</keyword>
<dbReference type="SMART" id="SM00347">
    <property type="entry name" value="HTH_MARR"/>
    <property type="match status" value="1"/>
</dbReference>
<reference evidence="6 7" key="1">
    <citation type="submission" date="2020-01" db="EMBL/GenBank/DDBJ databases">
        <authorList>
            <person name="Peng S.Y."/>
            <person name="Li J."/>
            <person name="Wang M."/>
            <person name="Wang L."/>
            <person name="Wang C.Q."/>
            <person name="Wang J.R."/>
        </authorList>
    </citation>
    <scope>NUCLEOTIDE SEQUENCE [LARGE SCALE GENOMIC DNA]</scope>
    <source>
        <strain evidence="6 7">XCT-34</strain>
    </source>
</reference>
<dbReference type="InterPro" id="IPR000835">
    <property type="entry name" value="HTH_MarR-typ"/>
</dbReference>
<accession>A0ABW9ZNF4</accession>
<dbReference type="Pfam" id="PF12802">
    <property type="entry name" value="MarR_2"/>
    <property type="match status" value="1"/>
</dbReference>
<feature type="domain" description="HTH marR-type" evidence="5">
    <location>
        <begin position="32"/>
        <end position="166"/>
    </location>
</feature>
<keyword evidence="7" id="KW-1185">Reference proteome</keyword>
<evidence type="ECO:0000313" key="7">
    <source>
        <dbReference type="Proteomes" id="UP000541347"/>
    </source>
</evidence>
<dbReference type="PANTHER" id="PTHR33164">
    <property type="entry name" value="TRANSCRIPTIONAL REGULATOR, MARR FAMILY"/>
    <property type="match status" value="1"/>
</dbReference>
<keyword evidence="1" id="KW-0805">Transcription regulation</keyword>
<organism evidence="6 7">
    <name type="scientific">Pannonibacter tanglangensis</name>
    <dbReference type="NCBI Taxonomy" id="2750084"/>
    <lineage>
        <taxon>Bacteria</taxon>
        <taxon>Pseudomonadati</taxon>
        <taxon>Pseudomonadota</taxon>
        <taxon>Alphaproteobacteria</taxon>
        <taxon>Hyphomicrobiales</taxon>
        <taxon>Stappiaceae</taxon>
        <taxon>Pannonibacter</taxon>
    </lineage>
</organism>
<keyword evidence="3" id="KW-0804">Transcription</keyword>
<dbReference type="InterPro" id="IPR036390">
    <property type="entry name" value="WH_DNA-bd_sf"/>
</dbReference>
<name>A0ABW9ZNF4_9HYPH</name>
<dbReference type="PROSITE" id="PS01117">
    <property type="entry name" value="HTH_MARR_1"/>
    <property type="match status" value="1"/>
</dbReference>
<dbReference type="InterPro" id="IPR036388">
    <property type="entry name" value="WH-like_DNA-bd_sf"/>
</dbReference>
<dbReference type="Proteomes" id="UP000541347">
    <property type="component" value="Unassembled WGS sequence"/>
</dbReference>